<evidence type="ECO:0000313" key="4">
    <source>
        <dbReference type="Ensembl" id="ENSZLMP00000008737.1"/>
    </source>
</evidence>
<keyword evidence="2" id="KW-0597">Phosphoprotein</keyword>
<dbReference type="PANTHER" id="PTHR16188">
    <property type="entry name" value="PROTEIN PHOSPHATASE 1 INHIBITOR POTENTIATED BY PROTEIN KINASE C"/>
    <property type="match status" value="1"/>
</dbReference>
<dbReference type="Gene3D" id="1.10.150.220">
    <property type="entry name" value="CPI-17"/>
    <property type="match status" value="1"/>
</dbReference>
<dbReference type="InterPro" id="IPR036658">
    <property type="entry name" value="CPI-17_sf"/>
</dbReference>
<dbReference type="AlphaFoldDB" id="A0A8D2P4Q2"/>
<keyword evidence="3" id="KW-0650">Protein phosphatase inhibitor</keyword>
<dbReference type="Proteomes" id="UP000694401">
    <property type="component" value="Unassembled WGS sequence"/>
</dbReference>
<proteinExistence type="inferred from homology"/>
<dbReference type="GO" id="GO:0004865">
    <property type="term" value="F:protein serine/threonine phosphatase inhibitor activity"/>
    <property type="evidence" value="ECO:0007669"/>
    <property type="project" value="TreeGrafter"/>
</dbReference>
<dbReference type="Ensembl" id="ENSZLMT00000008974.1">
    <property type="protein sequence ID" value="ENSZLMP00000008737.1"/>
    <property type="gene ID" value="ENSZLMG00000006155.1"/>
</dbReference>
<evidence type="ECO:0000256" key="3">
    <source>
        <dbReference type="ARBA" id="ARBA00023272"/>
    </source>
</evidence>
<dbReference type="PANTHER" id="PTHR16188:SF6">
    <property type="entry name" value="PROTEIN PHOSPHATASE 1 REGULATORY SUBUNIT 14C"/>
    <property type="match status" value="1"/>
</dbReference>
<dbReference type="SUPFAM" id="SSF81790">
    <property type="entry name" value="Myosin phosphatase inhibitor 17kDa protein, CPI-17"/>
    <property type="match status" value="1"/>
</dbReference>
<keyword evidence="5" id="KW-1185">Reference proteome</keyword>
<dbReference type="Pfam" id="PF05361">
    <property type="entry name" value="PP1_inhibitor"/>
    <property type="match status" value="1"/>
</dbReference>
<organism evidence="4 5">
    <name type="scientific">Zosterops lateralis melanops</name>
    <dbReference type="NCBI Taxonomy" id="1220523"/>
    <lineage>
        <taxon>Eukaryota</taxon>
        <taxon>Metazoa</taxon>
        <taxon>Chordata</taxon>
        <taxon>Craniata</taxon>
        <taxon>Vertebrata</taxon>
        <taxon>Euteleostomi</taxon>
        <taxon>Archelosauria</taxon>
        <taxon>Archosauria</taxon>
        <taxon>Dinosauria</taxon>
        <taxon>Saurischia</taxon>
        <taxon>Theropoda</taxon>
        <taxon>Coelurosauria</taxon>
        <taxon>Aves</taxon>
        <taxon>Neognathae</taxon>
        <taxon>Neoaves</taxon>
        <taxon>Telluraves</taxon>
        <taxon>Australaves</taxon>
        <taxon>Passeriformes</taxon>
        <taxon>Sylvioidea</taxon>
        <taxon>Zosteropidae</taxon>
        <taxon>Zosterops</taxon>
    </lineage>
</organism>
<sequence length="144" mass="16561">MPHQLIDGSVLVGEESLAVSICWLRWRRGNRGAVCHGTEAAVGAGLGVGEWLRPEFCMCSRELLNNFDETMYKMAMDIFTFQEEEMPEVEIDIDDLLDAANEEERALKLQVILFYYFKSEEFIKELLARIRGMRKLSPPQKKSI</sequence>
<dbReference type="GO" id="GO:0005737">
    <property type="term" value="C:cytoplasm"/>
    <property type="evidence" value="ECO:0007669"/>
    <property type="project" value="InterPro"/>
</dbReference>
<dbReference type="InterPro" id="IPR008025">
    <property type="entry name" value="CPI-17"/>
</dbReference>
<protein>
    <submittedName>
        <fullName evidence="4">Protein phosphatase 1 regulatory inhibitor subunit 14C</fullName>
    </submittedName>
</protein>
<evidence type="ECO:0000256" key="2">
    <source>
        <dbReference type="ARBA" id="ARBA00022553"/>
    </source>
</evidence>
<evidence type="ECO:0000313" key="5">
    <source>
        <dbReference type="Proteomes" id="UP000694401"/>
    </source>
</evidence>
<reference evidence="4" key="1">
    <citation type="submission" date="2025-08" db="UniProtKB">
        <authorList>
            <consortium name="Ensembl"/>
        </authorList>
    </citation>
    <scope>IDENTIFICATION</scope>
</reference>
<evidence type="ECO:0000256" key="1">
    <source>
        <dbReference type="ARBA" id="ARBA00005483"/>
    </source>
</evidence>
<accession>A0A8D2P4Q2</accession>
<comment type="similarity">
    <text evidence="1">Belongs to the PP1 inhibitor family.</text>
</comment>
<reference evidence="4" key="2">
    <citation type="submission" date="2025-09" db="UniProtKB">
        <authorList>
            <consortium name="Ensembl"/>
        </authorList>
    </citation>
    <scope>IDENTIFICATION</scope>
</reference>
<name>A0A8D2P4Q2_ZOSLA</name>